<reference evidence="3" key="1">
    <citation type="submission" date="2018-06" db="EMBL/GenBank/DDBJ databases">
        <authorList>
            <consortium name="Pathogen Informatics"/>
        </authorList>
    </citation>
    <scope>NUCLEOTIDE SEQUENCE [LARGE SCALE GENOMIC DNA]</scope>
    <source>
        <strain evidence="3">NCTC10115</strain>
    </source>
</reference>
<dbReference type="InterPro" id="IPR022466">
    <property type="entry name" value="EAGR_box"/>
</dbReference>
<dbReference type="AlphaFoldDB" id="A0A3B0PN64"/>
<accession>A0A3B0PN64</accession>
<gene>
    <name evidence="2" type="ORF">NCTC10115_01215</name>
</gene>
<name>A0A3B0PN64_MYCGL</name>
<evidence type="ECO:0000259" key="1">
    <source>
        <dbReference type="Pfam" id="PF16713"/>
    </source>
</evidence>
<feature type="non-terminal residue" evidence="2">
    <location>
        <position position="352"/>
    </location>
</feature>
<protein>
    <recommendedName>
        <fullName evidence="1">Enriched in aromatic and glycine residues box domain-containing protein</fullName>
    </recommendedName>
</protein>
<sequence>MVAEPDVFSEDTIQQVDESQFDVGEELVVRRLLNPASTPVQPQELNIKPVFEEEKLNLPVLANEVSLQPQVDYSKRSDFDQLVTQTPVVLEDVVADDLISVDTKGFVPELSQPTFAPKAVSQDQFKLVQPVVSQPKFDQITHLTDEIKMDVNVTSSDVDVQPIQINPSLEVASEPSKLDIFVKKPAVELKKIEFIEPVSEKIDLQIFEQQEIVTKPVSTIQKPTYTDETVSVSVNAIDETTSETDTIVQVTPTTSEASDFDINKILNTKPVETITVELPKDEPKLVTGVHVSLVDVEAKPVEEIVKFDSPKPSVSEVVVEKEDKLTLVEEEPFFNKFIGNEQYGYYNNKNVW</sequence>
<proteinExistence type="predicted"/>
<dbReference type="Proteomes" id="UP000260136">
    <property type="component" value="Chromosome"/>
</dbReference>
<dbReference type="EMBL" id="LS991952">
    <property type="protein sequence ID" value="SYV95064.1"/>
    <property type="molecule type" value="Genomic_DNA"/>
</dbReference>
<feature type="domain" description="Enriched in aromatic and glycine residues box" evidence="1">
    <location>
        <begin position="332"/>
        <end position="352"/>
    </location>
</feature>
<dbReference type="Gene3D" id="3.30.70.3600">
    <property type="match status" value="1"/>
</dbReference>
<dbReference type="InterPro" id="IPR038145">
    <property type="entry name" value="EAGR_sf"/>
</dbReference>
<organism evidence="2 3">
    <name type="scientific">Mycoplasmoides gallisepticum</name>
    <name type="common">Mycoplasma gallisepticum</name>
    <dbReference type="NCBI Taxonomy" id="2096"/>
    <lineage>
        <taxon>Bacteria</taxon>
        <taxon>Bacillati</taxon>
        <taxon>Mycoplasmatota</taxon>
        <taxon>Mycoplasmoidales</taxon>
        <taxon>Mycoplasmoidaceae</taxon>
        <taxon>Mycoplasmoides</taxon>
    </lineage>
</organism>
<evidence type="ECO:0000313" key="2">
    <source>
        <dbReference type="EMBL" id="SYV95064.1"/>
    </source>
</evidence>
<dbReference type="Pfam" id="PF16713">
    <property type="entry name" value="EAGR_box"/>
    <property type="match status" value="1"/>
</dbReference>
<evidence type="ECO:0000313" key="3">
    <source>
        <dbReference type="Proteomes" id="UP000260136"/>
    </source>
</evidence>